<keyword evidence="4 8" id="KW-0418">Kinase</keyword>
<comment type="caution">
    <text evidence="8">The sequence shown here is derived from an EMBL/GenBank/DDBJ whole genome shotgun (WGS) entry which is preliminary data.</text>
</comment>
<keyword evidence="2" id="KW-0808">Transferase</keyword>
<reference evidence="9" key="1">
    <citation type="journal article" date="2019" name="Int. J. Syst. Evol. Microbiol.">
        <title>The Global Catalogue of Microorganisms (GCM) 10K type strain sequencing project: providing services to taxonomists for standard genome sequencing and annotation.</title>
        <authorList>
            <consortium name="The Broad Institute Genomics Platform"/>
            <consortium name="The Broad Institute Genome Sequencing Center for Infectious Disease"/>
            <person name="Wu L."/>
            <person name="Ma J."/>
        </authorList>
    </citation>
    <scope>NUCLEOTIDE SEQUENCE [LARGE SCALE GENOMIC DNA]</scope>
    <source>
        <strain evidence="9">JCM 17130</strain>
    </source>
</reference>
<sequence length="377" mass="39620">MSNITPEGPAEPEGATPPQRPGRPPAGDGGEVTRRSDKAPADRDPFRAEQDPELDQGAKAPTTAAYEPDGGAPDSALVIGEALIDVVERAGEDPVEHPGGSPANVAVGLARLGRDVELVTWFAPDARGATLRSHLERENVRLSGASARAPRTSTAHATLDASGAATYVFDLDWSPPVQQSERTPLVVHTGSIAAVLRPGAATVTEMVDRYREDATVTYDPNIRPHVMTDRAATRSAVEKLVARADLVKVSDEDLRWLYPDEDALTAARRWLGTGPAAVCVTRGEKGTWAATAGGLELTVRAHPVEVVDTVGAGDSFMAALVDGLWAAGLLGAVRRADLRSVTEPVLTRVLEHAAHVAAVTVSRPGANPPTRSELTLG</sequence>
<evidence type="ECO:0000256" key="5">
    <source>
        <dbReference type="ARBA" id="ARBA00022840"/>
    </source>
</evidence>
<feature type="compositionally biased region" description="Basic and acidic residues" evidence="6">
    <location>
        <begin position="31"/>
        <end position="50"/>
    </location>
</feature>
<evidence type="ECO:0000256" key="1">
    <source>
        <dbReference type="ARBA" id="ARBA00010688"/>
    </source>
</evidence>
<protein>
    <submittedName>
        <fullName evidence="8">PfkB family carbohydrate kinase</fullName>
    </submittedName>
</protein>
<dbReference type="EMBL" id="JBHUEE010000002">
    <property type="protein sequence ID" value="MFD1717121.1"/>
    <property type="molecule type" value="Genomic_DNA"/>
</dbReference>
<comment type="similarity">
    <text evidence="1">Belongs to the carbohydrate kinase PfkB family.</text>
</comment>
<dbReference type="PANTHER" id="PTHR43085:SF1">
    <property type="entry name" value="PSEUDOURIDINE KINASE-RELATED"/>
    <property type="match status" value="1"/>
</dbReference>
<evidence type="ECO:0000313" key="8">
    <source>
        <dbReference type="EMBL" id="MFD1717121.1"/>
    </source>
</evidence>
<feature type="compositionally biased region" description="Low complexity" evidence="6">
    <location>
        <begin position="1"/>
        <end position="17"/>
    </location>
</feature>
<dbReference type="Gene3D" id="3.40.1190.20">
    <property type="match status" value="1"/>
</dbReference>
<evidence type="ECO:0000256" key="6">
    <source>
        <dbReference type="SAM" id="MobiDB-lite"/>
    </source>
</evidence>
<evidence type="ECO:0000313" key="9">
    <source>
        <dbReference type="Proteomes" id="UP001597277"/>
    </source>
</evidence>
<dbReference type="CDD" id="cd01167">
    <property type="entry name" value="bac_FRK"/>
    <property type="match status" value="1"/>
</dbReference>
<evidence type="ECO:0000256" key="2">
    <source>
        <dbReference type="ARBA" id="ARBA00022679"/>
    </source>
</evidence>
<evidence type="ECO:0000259" key="7">
    <source>
        <dbReference type="Pfam" id="PF00294"/>
    </source>
</evidence>
<dbReference type="RefSeq" id="WP_388002740.1">
    <property type="nucleotide sequence ID" value="NZ_JBHUEE010000002.1"/>
</dbReference>
<dbReference type="SUPFAM" id="SSF53613">
    <property type="entry name" value="Ribokinase-like"/>
    <property type="match status" value="1"/>
</dbReference>
<dbReference type="PANTHER" id="PTHR43085">
    <property type="entry name" value="HEXOKINASE FAMILY MEMBER"/>
    <property type="match status" value="1"/>
</dbReference>
<evidence type="ECO:0000256" key="3">
    <source>
        <dbReference type="ARBA" id="ARBA00022741"/>
    </source>
</evidence>
<dbReference type="GO" id="GO:0016301">
    <property type="term" value="F:kinase activity"/>
    <property type="evidence" value="ECO:0007669"/>
    <property type="project" value="UniProtKB-KW"/>
</dbReference>
<keyword evidence="3" id="KW-0547">Nucleotide-binding</keyword>
<keyword evidence="5" id="KW-0067">ATP-binding</keyword>
<name>A0ABW4L0I6_9MICO</name>
<feature type="region of interest" description="Disordered" evidence="6">
    <location>
        <begin position="1"/>
        <end position="75"/>
    </location>
</feature>
<dbReference type="InterPro" id="IPR050306">
    <property type="entry name" value="PfkB_Carbo_kinase"/>
</dbReference>
<dbReference type="InterPro" id="IPR011611">
    <property type="entry name" value="PfkB_dom"/>
</dbReference>
<proteinExistence type="inferred from homology"/>
<accession>A0ABW4L0I6</accession>
<dbReference type="InterPro" id="IPR029056">
    <property type="entry name" value="Ribokinase-like"/>
</dbReference>
<feature type="domain" description="Carbohydrate kinase PfkB" evidence="7">
    <location>
        <begin position="76"/>
        <end position="369"/>
    </location>
</feature>
<keyword evidence="9" id="KW-1185">Reference proteome</keyword>
<dbReference type="Pfam" id="PF00294">
    <property type="entry name" value="PfkB"/>
    <property type="match status" value="1"/>
</dbReference>
<dbReference type="PROSITE" id="PS00584">
    <property type="entry name" value="PFKB_KINASES_2"/>
    <property type="match status" value="1"/>
</dbReference>
<gene>
    <name evidence="8" type="ORF">ACFSE6_04695</name>
</gene>
<evidence type="ECO:0000256" key="4">
    <source>
        <dbReference type="ARBA" id="ARBA00022777"/>
    </source>
</evidence>
<organism evidence="8 9">
    <name type="scientific">Georgenia deserti</name>
    <dbReference type="NCBI Taxonomy" id="2093781"/>
    <lineage>
        <taxon>Bacteria</taxon>
        <taxon>Bacillati</taxon>
        <taxon>Actinomycetota</taxon>
        <taxon>Actinomycetes</taxon>
        <taxon>Micrococcales</taxon>
        <taxon>Bogoriellaceae</taxon>
        <taxon>Georgenia</taxon>
    </lineage>
</organism>
<dbReference type="Proteomes" id="UP001597277">
    <property type="component" value="Unassembled WGS sequence"/>
</dbReference>
<dbReference type="InterPro" id="IPR002173">
    <property type="entry name" value="Carboh/pur_kinase_PfkB_CS"/>
</dbReference>